<dbReference type="InterPro" id="IPR000683">
    <property type="entry name" value="Gfo/Idh/MocA-like_OxRdtase_N"/>
</dbReference>
<dbReference type="Proteomes" id="UP000319783">
    <property type="component" value="Unassembled WGS sequence"/>
</dbReference>
<dbReference type="Gene3D" id="3.30.360.10">
    <property type="entry name" value="Dihydrodipicolinate Reductase, domain 2"/>
    <property type="match status" value="1"/>
</dbReference>
<protein>
    <submittedName>
        <fullName evidence="3">Myo-inositol 2-dehydrogenase</fullName>
    </submittedName>
</protein>
<gene>
    <name evidence="3" type="ORF">JETT_2786</name>
</gene>
<accession>A0A533QE30</accession>
<comment type="caution">
    <text evidence="3">The sequence shown here is derived from an EMBL/GenBank/DDBJ whole genome shotgun (WGS) entry which is preliminary data.</text>
</comment>
<reference evidence="3 4" key="1">
    <citation type="submission" date="2019-04" db="EMBL/GenBank/DDBJ databases">
        <title>Genome of a novel bacterium Candidatus Jettenia ecosi reconstructed from metagenome of an anammox bioreactor.</title>
        <authorList>
            <person name="Mardanov A.V."/>
            <person name="Beletsky A.V."/>
            <person name="Ravin N.V."/>
            <person name="Botchkova E.A."/>
            <person name="Litti Y.V."/>
            <person name="Nozhevnikova A.N."/>
        </authorList>
    </citation>
    <scope>NUCLEOTIDE SEQUENCE [LARGE SCALE GENOMIC DNA]</scope>
    <source>
        <strain evidence="3">J2</strain>
    </source>
</reference>
<sequence>MLHEKVKFALIGCGAIAHKHVMAIKRFNNAEVIGAFDIDVKSAKLFEEKYQIPVFTNVDELIKKTNPDVLNILTPSGLHGENILELIHFNKHFIVEKPLALRLDQIDRILEECDKRGSKIFVVKQNRFNPPVQKLKEAIDRGRFGKLVLGTIRVRWSRDQLYYNQKSWRGTWAFDGGVLTNQASHHIDMLVWMMGDVESVMAKTATRLVKIEAEDLGIAILKFRNEALGVIEATTATRPKDLEGSISILGEKGSVEIGGFFMNELKSWNFSEPAEMDKDIWSKFSKVPGESAWNHSEFFKDVIISIHNGKKGLIDGLEGRKSVELINAIYESAETGKEVFLRFVPKECRLGVTSEGKR</sequence>
<dbReference type="InterPro" id="IPR004104">
    <property type="entry name" value="Gfo/Idh/MocA-like_OxRdtase_C"/>
</dbReference>
<dbReference type="Pfam" id="PF01408">
    <property type="entry name" value="GFO_IDH_MocA"/>
    <property type="match status" value="1"/>
</dbReference>
<dbReference type="PANTHER" id="PTHR43249">
    <property type="entry name" value="UDP-N-ACETYL-2-AMINO-2-DEOXY-D-GLUCURONATE OXIDASE"/>
    <property type="match status" value="1"/>
</dbReference>
<dbReference type="InterPro" id="IPR036291">
    <property type="entry name" value="NAD(P)-bd_dom_sf"/>
</dbReference>
<feature type="domain" description="Gfo/Idh/MocA-like oxidoreductase N-terminal" evidence="1">
    <location>
        <begin position="7"/>
        <end position="122"/>
    </location>
</feature>
<organism evidence="3 4">
    <name type="scientific">Candidatus Jettenia ecosi</name>
    <dbReference type="NCBI Taxonomy" id="2494326"/>
    <lineage>
        <taxon>Bacteria</taxon>
        <taxon>Pseudomonadati</taxon>
        <taxon>Planctomycetota</taxon>
        <taxon>Candidatus Brocadiia</taxon>
        <taxon>Candidatus Brocadiales</taxon>
        <taxon>Candidatus Brocadiaceae</taxon>
        <taxon>Candidatus Jettenia</taxon>
    </lineage>
</organism>
<dbReference type="PANTHER" id="PTHR43249:SF1">
    <property type="entry name" value="D-GLUCOSIDE 3-DEHYDROGENASE"/>
    <property type="match status" value="1"/>
</dbReference>
<dbReference type="GO" id="GO:0000166">
    <property type="term" value="F:nucleotide binding"/>
    <property type="evidence" value="ECO:0007669"/>
    <property type="project" value="InterPro"/>
</dbReference>
<dbReference type="Gene3D" id="3.40.50.720">
    <property type="entry name" value="NAD(P)-binding Rossmann-like Domain"/>
    <property type="match status" value="1"/>
</dbReference>
<dbReference type="SUPFAM" id="SSF55347">
    <property type="entry name" value="Glyceraldehyde-3-phosphate dehydrogenase-like, C-terminal domain"/>
    <property type="match status" value="1"/>
</dbReference>
<feature type="domain" description="Gfo/Idh/MocA-like oxidoreductase C-terminal" evidence="2">
    <location>
        <begin position="136"/>
        <end position="339"/>
    </location>
</feature>
<proteinExistence type="predicted"/>
<name>A0A533QE30_9BACT</name>
<dbReference type="InterPro" id="IPR052515">
    <property type="entry name" value="Gfo/Idh/MocA_Oxidoreductase"/>
</dbReference>
<evidence type="ECO:0000313" key="4">
    <source>
        <dbReference type="Proteomes" id="UP000319783"/>
    </source>
</evidence>
<dbReference type="EMBL" id="SULG01000070">
    <property type="protein sequence ID" value="TLD40951.1"/>
    <property type="molecule type" value="Genomic_DNA"/>
</dbReference>
<evidence type="ECO:0000259" key="1">
    <source>
        <dbReference type="Pfam" id="PF01408"/>
    </source>
</evidence>
<dbReference type="SUPFAM" id="SSF51735">
    <property type="entry name" value="NAD(P)-binding Rossmann-fold domains"/>
    <property type="match status" value="1"/>
</dbReference>
<evidence type="ECO:0000259" key="2">
    <source>
        <dbReference type="Pfam" id="PF02894"/>
    </source>
</evidence>
<dbReference type="AlphaFoldDB" id="A0A533QE30"/>
<dbReference type="Pfam" id="PF02894">
    <property type="entry name" value="GFO_IDH_MocA_C"/>
    <property type="match status" value="1"/>
</dbReference>
<evidence type="ECO:0000313" key="3">
    <source>
        <dbReference type="EMBL" id="TLD40951.1"/>
    </source>
</evidence>